<feature type="compositionally biased region" description="Basic and acidic residues" evidence="1">
    <location>
        <begin position="1"/>
        <end position="15"/>
    </location>
</feature>
<organism evidence="2 3">
    <name type="scientific">Lactarius akahatsu</name>
    <dbReference type="NCBI Taxonomy" id="416441"/>
    <lineage>
        <taxon>Eukaryota</taxon>
        <taxon>Fungi</taxon>
        <taxon>Dikarya</taxon>
        <taxon>Basidiomycota</taxon>
        <taxon>Agaricomycotina</taxon>
        <taxon>Agaricomycetes</taxon>
        <taxon>Russulales</taxon>
        <taxon>Russulaceae</taxon>
        <taxon>Lactarius</taxon>
    </lineage>
</organism>
<protein>
    <submittedName>
        <fullName evidence="2">Uncharacterized protein</fullName>
    </submittedName>
</protein>
<comment type="caution">
    <text evidence="2">The sequence shown here is derived from an EMBL/GenBank/DDBJ whole genome shotgun (WGS) entry which is preliminary data.</text>
</comment>
<name>A0AAD4LJG8_9AGAM</name>
<accession>A0AAD4LJG8</accession>
<reference evidence="2" key="1">
    <citation type="submission" date="2022-01" db="EMBL/GenBank/DDBJ databases">
        <title>Comparative genomics reveals a dynamic genome evolution in the ectomycorrhizal milk-cap (Lactarius) mushrooms.</title>
        <authorList>
            <consortium name="DOE Joint Genome Institute"/>
            <person name="Lebreton A."/>
            <person name="Tang N."/>
            <person name="Kuo A."/>
            <person name="LaButti K."/>
            <person name="Drula E."/>
            <person name="Barry K."/>
            <person name="Clum A."/>
            <person name="Lipzen A."/>
            <person name="Mousain D."/>
            <person name="Ng V."/>
            <person name="Wang R."/>
            <person name="Wang X."/>
            <person name="Dai Y."/>
            <person name="Henrissat B."/>
            <person name="Grigoriev I.V."/>
            <person name="Guerin-Laguette A."/>
            <person name="Yu F."/>
            <person name="Martin F.M."/>
        </authorList>
    </citation>
    <scope>NUCLEOTIDE SEQUENCE</scope>
    <source>
        <strain evidence="2">QP</strain>
    </source>
</reference>
<sequence length="220" mass="24052">MNARAKEIGGGGERRQKGRKGRGKAYKGEEITKADWHGQKTNWCDGCPLGKEAQLGIGDASRETASCFRLDAKPHSTHRGGRGAYKTDTLAELEAGMAPSPRQATGSWRRMMNSDQALKGRDLHRAVMRDGQNHDHTVHTRNSSAIELAMKVAGSSPKTAHRVIECGRTTPGVIAYSEVDTARWPCDQVQMKYRLEKSPCASSGGATSFDEEWTVANPWA</sequence>
<keyword evidence="3" id="KW-1185">Reference proteome</keyword>
<feature type="region of interest" description="Disordered" evidence="1">
    <location>
        <begin position="1"/>
        <end position="30"/>
    </location>
</feature>
<feature type="compositionally biased region" description="Basic residues" evidence="1">
    <location>
        <begin position="16"/>
        <end position="25"/>
    </location>
</feature>
<gene>
    <name evidence="2" type="ORF">EDB92DRAFT_2102916</name>
</gene>
<dbReference type="Proteomes" id="UP001201163">
    <property type="component" value="Unassembled WGS sequence"/>
</dbReference>
<proteinExistence type="predicted"/>
<dbReference type="AlphaFoldDB" id="A0AAD4LJG8"/>
<dbReference type="EMBL" id="JAKELL010000018">
    <property type="protein sequence ID" value="KAH8993413.1"/>
    <property type="molecule type" value="Genomic_DNA"/>
</dbReference>
<evidence type="ECO:0000256" key="1">
    <source>
        <dbReference type="SAM" id="MobiDB-lite"/>
    </source>
</evidence>
<evidence type="ECO:0000313" key="2">
    <source>
        <dbReference type="EMBL" id="KAH8993413.1"/>
    </source>
</evidence>
<evidence type="ECO:0000313" key="3">
    <source>
        <dbReference type="Proteomes" id="UP001201163"/>
    </source>
</evidence>